<keyword evidence="7 9" id="KW-0472">Membrane</keyword>
<dbReference type="CDD" id="cd06550">
    <property type="entry name" value="TM_ABC_iron-siderophores_like"/>
    <property type="match status" value="1"/>
</dbReference>
<dbReference type="PANTHER" id="PTHR30472">
    <property type="entry name" value="FERRIC ENTEROBACTIN TRANSPORT SYSTEM PERMEASE PROTEIN"/>
    <property type="match status" value="1"/>
</dbReference>
<evidence type="ECO:0000256" key="8">
    <source>
        <dbReference type="SAM" id="MobiDB-lite"/>
    </source>
</evidence>
<evidence type="ECO:0000256" key="5">
    <source>
        <dbReference type="ARBA" id="ARBA00022692"/>
    </source>
</evidence>
<evidence type="ECO:0000256" key="1">
    <source>
        <dbReference type="ARBA" id="ARBA00004651"/>
    </source>
</evidence>
<feature type="transmembrane region" description="Helical" evidence="9">
    <location>
        <begin position="151"/>
        <end position="172"/>
    </location>
</feature>
<name>A0A931GEV1_9MICC</name>
<keyword evidence="3" id="KW-0813">Transport</keyword>
<dbReference type="EMBL" id="JADOTZ010000001">
    <property type="protein sequence ID" value="MBG6084530.1"/>
    <property type="molecule type" value="Genomic_DNA"/>
</dbReference>
<comment type="caution">
    <text evidence="10">The sequence shown here is derived from an EMBL/GenBank/DDBJ whole genome shotgun (WGS) entry which is preliminary data.</text>
</comment>
<feature type="transmembrane region" description="Helical" evidence="9">
    <location>
        <begin position="312"/>
        <end position="332"/>
    </location>
</feature>
<sequence>MLTDTSATGGTATRPDDDDAASQRPAPTATLGAPEPSRAPLLQRVRALWARPGARLTLLGAAAVVLALFYLFYDVPGSLLFAAKIRGLSIAAMVVVAVAVGASTVVFHTITQNRILTPSIMGFDSFYGLITTLMVFAFGATGFLRADSMVMWVIQVAVMVAFSVLLFTWLFAGKRRSIHLMLLVGIVLGTFFRSFTEWMQRMLDPLDFQVVTDAMFASLTRPDPTLLAFTALLVAAGCAVLIPLLAKLDVLTLGEPMAVGLGVNHRRVVMTLFLVVSLMVAASTALVGPILFFGLIVANLAYSYAGTFRHAWTLPTAALLGVVCLLGGQLVVEQLLGFEGTLSTVIEFAGGLFFLFLVLRKGAR</sequence>
<feature type="compositionally biased region" description="Polar residues" evidence="8">
    <location>
        <begin position="1"/>
        <end position="11"/>
    </location>
</feature>
<dbReference type="Gene3D" id="1.10.3470.10">
    <property type="entry name" value="ABC transporter involved in vitamin B12 uptake, BtuC"/>
    <property type="match status" value="1"/>
</dbReference>
<dbReference type="AlphaFoldDB" id="A0A931GEV1"/>
<feature type="transmembrane region" description="Helical" evidence="9">
    <location>
        <begin position="178"/>
        <end position="196"/>
    </location>
</feature>
<comment type="subcellular location">
    <subcellularLocation>
        <location evidence="1">Cell membrane</location>
        <topology evidence="1">Multi-pass membrane protein</topology>
    </subcellularLocation>
</comment>
<dbReference type="GO" id="GO:0005886">
    <property type="term" value="C:plasma membrane"/>
    <property type="evidence" value="ECO:0007669"/>
    <property type="project" value="UniProtKB-SubCell"/>
</dbReference>
<feature type="transmembrane region" description="Helical" evidence="9">
    <location>
        <begin position="126"/>
        <end position="144"/>
    </location>
</feature>
<evidence type="ECO:0000256" key="9">
    <source>
        <dbReference type="SAM" id="Phobius"/>
    </source>
</evidence>
<comment type="similarity">
    <text evidence="2">Belongs to the binding-protein-dependent transport system permease family. FecCD subfamily.</text>
</comment>
<accession>A0A931GEV1</accession>
<keyword evidence="4" id="KW-1003">Cell membrane</keyword>
<dbReference type="GO" id="GO:0033214">
    <property type="term" value="P:siderophore-iron import into cell"/>
    <property type="evidence" value="ECO:0007669"/>
    <property type="project" value="TreeGrafter"/>
</dbReference>
<dbReference type="SUPFAM" id="SSF81345">
    <property type="entry name" value="ABC transporter involved in vitamin B12 uptake, BtuC"/>
    <property type="match status" value="1"/>
</dbReference>
<keyword evidence="5 9" id="KW-0812">Transmembrane</keyword>
<evidence type="ECO:0000256" key="4">
    <source>
        <dbReference type="ARBA" id="ARBA00022475"/>
    </source>
</evidence>
<evidence type="ECO:0000256" key="7">
    <source>
        <dbReference type="ARBA" id="ARBA00023136"/>
    </source>
</evidence>
<protein>
    <submittedName>
        <fullName evidence="10">Iron complex transport system permease protein</fullName>
    </submittedName>
</protein>
<feature type="region of interest" description="Disordered" evidence="8">
    <location>
        <begin position="1"/>
        <end position="36"/>
    </location>
</feature>
<dbReference type="GO" id="GO:0022857">
    <property type="term" value="F:transmembrane transporter activity"/>
    <property type="evidence" value="ECO:0007669"/>
    <property type="project" value="InterPro"/>
</dbReference>
<keyword evidence="6 9" id="KW-1133">Transmembrane helix</keyword>
<dbReference type="Proteomes" id="UP000625033">
    <property type="component" value="Unassembled WGS sequence"/>
</dbReference>
<organism evidence="10 11">
    <name type="scientific">Zhihengliuella flava</name>
    <dbReference type="NCBI Taxonomy" id="1285193"/>
    <lineage>
        <taxon>Bacteria</taxon>
        <taxon>Bacillati</taxon>
        <taxon>Actinomycetota</taxon>
        <taxon>Actinomycetes</taxon>
        <taxon>Micrococcales</taxon>
        <taxon>Micrococcaceae</taxon>
        <taxon>Zhihengliuella</taxon>
    </lineage>
</organism>
<feature type="transmembrane region" description="Helical" evidence="9">
    <location>
        <begin position="85"/>
        <end position="106"/>
    </location>
</feature>
<feature type="transmembrane region" description="Helical" evidence="9">
    <location>
        <begin position="54"/>
        <end position="73"/>
    </location>
</feature>
<feature type="transmembrane region" description="Helical" evidence="9">
    <location>
        <begin position="338"/>
        <end position="359"/>
    </location>
</feature>
<evidence type="ECO:0000313" key="10">
    <source>
        <dbReference type="EMBL" id="MBG6084530.1"/>
    </source>
</evidence>
<proteinExistence type="inferred from homology"/>
<dbReference type="RefSeq" id="WP_331271467.1">
    <property type="nucleotide sequence ID" value="NZ_JADOTZ010000001.1"/>
</dbReference>
<evidence type="ECO:0000256" key="3">
    <source>
        <dbReference type="ARBA" id="ARBA00022448"/>
    </source>
</evidence>
<reference evidence="10" key="1">
    <citation type="submission" date="2020-11" db="EMBL/GenBank/DDBJ databases">
        <title>Sequencing the genomes of 1000 actinobacteria strains.</title>
        <authorList>
            <person name="Klenk H.-P."/>
        </authorList>
    </citation>
    <scope>NUCLEOTIDE SEQUENCE</scope>
    <source>
        <strain evidence="10">DSM 26152</strain>
    </source>
</reference>
<keyword evidence="11" id="KW-1185">Reference proteome</keyword>
<dbReference type="PANTHER" id="PTHR30472:SF19">
    <property type="entry name" value="PETROBACTIN IMPORT SYSTEM PERMEASE PROTEIN YCLO"/>
    <property type="match status" value="1"/>
</dbReference>
<dbReference type="InterPro" id="IPR037294">
    <property type="entry name" value="ABC_BtuC-like"/>
</dbReference>
<evidence type="ECO:0000256" key="6">
    <source>
        <dbReference type="ARBA" id="ARBA00022989"/>
    </source>
</evidence>
<feature type="transmembrane region" description="Helical" evidence="9">
    <location>
        <begin position="225"/>
        <end position="248"/>
    </location>
</feature>
<evidence type="ECO:0000256" key="2">
    <source>
        <dbReference type="ARBA" id="ARBA00007935"/>
    </source>
</evidence>
<dbReference type="InterPro" id="IPR000522">
    <property type="entry name" value="ABC_transptr_permease_BtuC"/>
</dbReference>
<gene>
    <name evidence="10" type="ORF">IW252_001297</name>
</gene>
<dbReference type="Pfam" id="PF01032">
    <property type="entry name" value="FecCD"/>
    <property type="match status" value="1"/>
</dbReference>
<evidence type="ECO:0000313" key="11">
    <source>
        <dbReference type="Proteomes" id="UP000625033"/>
    </source>
</evidence>
<feature type="transmembrane region" description="Helical" evidence="9">
    <location>
        <begin position="268"/>
        <end position="300"/>
    </location>
</feature>